<dbReference type="PANTHER" id="PTHR22550:SF5">
    <property type="entry name" value="LEUCINE ZIPPER PROTEIN 4"/>
    <property type="match status" value="1"/>
</dbReference>
<gene>
    <name evidence="4" type="ORF">DNHGIG_26820</name>
</gene>
<feature type="transmembrane region" description="Helical" evidence="3">
    <location>
        <begin position="413"/>
        <end position="435"/>
    </location>
</feature>
<dbReference type="EMBL" id="BOQE01000001">
    <property type="protein sequence ID" value="GIM47133.1"/>
    <property type="molecule type" value="Genomic_DNA"/>
</dbReference>
<feature type="transmembrane region" description="Helical" evidence="3">
    <location>
        <begin position="318"/>
        <end position="337"/>
    </location>
</feature>
<keyword evidence="5" id="KW-1185">Reference proteome</keyword>
<dbReference type="GO" id="GO:0009847">
    <property type="term" value="P:spore germination"/>
    <property type="evidence" value="ECO:0007669"/>
    <property type="project" value="InterPro"/>
</dbReference>
<dbReference type="Proteomes" id="UP001057291">
    <property type="component" value="Unassembled WGS sequence"/>
</dbReference>
<sequence>MKSFWRESKTGTSRKEQCHKIPYPTLQGTDYIFTNLLQTKQKLVDYFRNCSDIVFRDFEIFNGKKALAVFIDGLVDTKHFEEAVIKPLMLGNTSEIRADSVSSTGWIEQFVIATQTKRVRIIQEFINHVLKGDVGILIDGETEAIITSIKGWQHRSIEEPASETVVRGPREGFVENLRTNTALLRRKIRSPNFKLESLTLGKVTQTKVVIAYIEGIVTPYVVDEVRKRLQRIVIDGILESGYIEELIEDHPYSPFPQVLHTERPDVVVAHLLEGRVGILVNGTPFVLIVPMTFWAAMQVSEDHYDRFMIATALRWLRILFMVMALLFPSLYVAITTFHQEMLPTNLLLSVAAAREASPFPAFVEALIMEVTFEALREAGVRLPRQVGQAVSIVGALVIGQAAVQAGIVSAPMVIVVSITGIASFTIAHFNLAIAIRMLRFPMIFLAGTLGLYGVVIGTLAIMIHLVQLRSLGIPYFDPLAPLSIGGLKDTLVRVPRWMMQLRPRLTGYIIRDAWSAV</sequence>
<evidence type="ECO:0000256" key="1">
    <source>
        <dbReference type="ARBA" id="ARBA00005278"/>
    </source>
</evidence>
<feature type="transmembrane region" description="Helical" evidence="3">
    <location>
        <begin position="442"/>
        <end position="466"/>
    </location>
</feature>
<evidence type="ECO:0000313" key="5">
    <source>
        <dbReference type="Proteomes" id="UP001057291"/>
    </source>
</evidence>
<keyword evidence="3" id="KW-1133">Transmembrane helix</keyword>
<dbReference type="AlphaFoldDB" id="A0AAV4LHD2"/>
<dbReference type="RefSeq" id="WP_282200153.1">
    <property type="nucleotide sequence ID" value="NZ_BOQE01000001.1"/>
</dbReference>
<evidence type="ECO:0000256" key="3">
    <source>
        <dbReference type="SAM" id="Phobius"/>
    </source>
</evidence>
<comment type="similarity">
    <text evidence="1">Belongs to the GerABKA family.</text>
</comment>
<dbReference type="InterPro" id="IPR050768">
    <property type="entry name" value="UPF0353/GerABKA_families"/>
</dbReference>
<keyword evidence="2 3" id="KW-0472">Membrane</keyword>
<proteinExistence type="inferred from homology"/>
<comment type="caution">
    <text evidence="4">The sequence shown here is derived from an EMBL/GenBank/DDBJ whole genome shotgun (WGS) entry which is preliminary data.</text>
</comment>
<evidence type="ECO:0000313" key="4">
    <source>
        <dbReference type="EMBL" id="GIM47133.1"/>
    </source>
</evidence>
<dbReference type="PIRSF" id="PIRSF005690">
    <property type="entry name" value="GerBA"/>
    <property type="match status" value="1"/>
</dbReference>
<organism evidence="4 5">
    <name type="scientific">Collibacillus ludicampi</name>
    <dbReference type="NCBI Taxonomy" id="2771369"/>
    <lineage>
        <taxon>Bacteria</taxon>
        <taxon>Bacillati</taxon>
        <taxon>Bacillota</taxon>
        <taxon>Bacilli</taxon>
        <taxon>Bacillales</taxon>
        <taxon>Alicyclobacillaceae</taxon>
        <taxon>Collibacillus</taxon>
    </lineage>
</organism>
<accession>A0AAV4LHD2</accession>
<dbReference type="PANTHER" id="PTHR22550">
    <property type="entry name" value="SPORE GERMINATION PROTEIN"/>
    <property type="match status" value="1"/>
</dbReference>
<protein>
    <submittedName>
        <fullName evidence="4">Spore germination protein</fullName>
    </submittedName>
</protein>
<keyword evidence="3" id="KW-0812">Transmembrane</keyword>
<name>A0AAV4LHD2_9BACL</name>
<evidence type="ECO:0000256" key="2">
    <source>
        <dbReference type="ARBA" id="ARBA00023136"/>
    </source>
</evidence>
<dbReference type="GO" id="GO:0016020">
    <property type="term" value="C:membrane"/>
    <property type="evidence" value="ECO:0007669"/>
    <property type="project" value="InterPro"/>
</dbReference>
<reference evidence="4" key="1">
    <citation type="journal article" date="2023" name="Int. J. Syst. Evol. Microbiol.">
        <title>Collibacillus ludicampi gen. nov., sp. nov., a new soil bacterium of the family Alicyclobacillaceae.</title>
        <authorList>
            <person name="Jojima T."/>
            <person name="Ioku Y."/>
            <person name="Fukuta Y."/>
            <person name="Shirasaka N."/>
            <person name="Matsumura Y."/>
            <person name="Mori M."/>
        </authorList>
    </citation>
    <scope>NUCLEOTIDE SEQUENCE</scope>
    <source>
        <strain evidence="4">TP075</strain>
    </source>
</reference>
<feature type="transmembrane region" description="Helical" evidence="3">
    <location>
        <begin position="387"/>
        <end position="407"/>
    </location>
</feature>
<feature type="transmembrane region" description="Helical" evidence="3">
    <location>
        <begin position="276"/>
        <end position="297"/>
    </location>
</feature>
<dbReference type="InterPro" id="IPR004995">
    <property type="entry name" value="Spore_Ger"/>
</dbReference>
<dbReference type="Pfam" id="PF03323">
    <property type="entry name" value="GerA"/>
    <property type="match status" value="1"/>
</dbReference>